<sequence length="188" mass="21904">MIIVILSGQGNFYRIINITNVYGNLYVPHTSIEYDKNQCLGQLAQIILFRRMNIMQIIIDDTKNVQTLQSEFNQMFPYLRLLLVKMQPGQESGKIGQDQPQPTQNTTLLEYKINNDKTPFFIYPEMTVAELEQQFTKLYGLEPIILRKSGNVWIETSITDDWTLEEQNTQGELITQQINERQKPPNMV</sequence>
<name>A0A2W7SKR3_9BACT</name>
<dbReference type="Proteomes" id="UP000249720">
    <property type="component" value="Unassembled WGS sequence"/>
</dbReference>
<reference evidence="1 2" key="1">
    <citation type="submission" date="2018-06" db="EMBL/GenBank/DDBJ databases">
        <title>Genomic Encyclopedia of Archaeal and Bacterial Type Strains, Phase II (KMG-II): from individual species to whole genera.</title>
        <authorList>
            <person name="Goeker M."/>
        </authorList>
    </citation>
    <scope>NUCLEOTIDE SEQUENCE [LARGE SCALE GENOMIC DNA]</scope>
    <source>
        <strain evidence="1 2">DSM 23241</strain>
    </source>
</reference>
<comment type="caution">
    <text evidence="1">The sequence shown here is derived from an EMBL/GenBank/DDBJ whole genome shotgun (WGS) entry which is preliminary data.</text>
</comment>
<keyword evidence="2" id="KW-1185">Reference proteome</keyword>
<evidence type="ECO:0000313" key="1">
    <source>
        <dbReference type="EMBL" id="PZX63525.1"/>
    </source>
</evidence>
<organism evidence="1 2">
    <name type="scientific">Hydrotalea sandarakina</name>
    <dbReference type="NCBI Taxonomy" id="1004304"/>
    <lineage>
        <taxon>Bacteria</taxon>
        <taxon>Pseudomonadati</taxon>
        <taxon>Bacteroidota</taxon>
        <taxon>Chitinophagia</taxon>
        <taxon>Chitinophagales</taxon>
        <taxon>Chitinophagaceae</taxon>
        <taxon>Hydrotalea</taxon>
    </lineage>
</organism>
<dbReference type="AlphaFoldDB" id="A0A2W7SKR3"/>
<accession>A0A2W7SKR3</accession>
<protein>
    <submittedName>
        <fullName evidence="1">Uncharacterized protein</fullName>
    </submittedName>
</protein>
<gene>
    <name evidence="1" type="ORF">LX80_01170</name>
</gene>
<dbReference type="RefSeq" id="WP_111294219.1">
    <property type="nucleotide sequence ID" value="NZ_QKZV01000003.1"/>
</dbReference>
<dbReference type="EMBL" id="QKZV01000003">
    <property type="protein sequence ID" value="PZX63525.1"/>
    <property type="molecule type" value="Genomic_DNA"/>
</dbReference>
<evidence type="ECO:0000313" key="2">
    <source>
        <dbReference type="Proteomes" id="UP000249720"/>
    </source>
</evidence>
<proteinExistence type="predicted"/>